<evidence type="ECO:0000259" key="2">
    <source>
        <dbReference type="Pfam" id="PF12000"/>
    </source>
</evidence>
<evidence type="ECO:0000259" key="1">
    <source>
        <dbReference type="Pfam" id="PF00534"/>
    </source>
</evidence>
<dbReference type="Proteomes" id="UP000019760">
    <property type="component" value="Unassembled WGS sequence"/>
</dbReference>
<evidence type="ECO:0000313" key="3">
    <source>
        <dbReference type="EMBL" id="GAJ27921.1"/>
    </source>
</evidence>
<sequence length="413" mass="46355">MWDAAALRFLFIHQNFPGQFVHILRYLGDQGGHEIVFISEANEGQLPGVRRVVYRPARRPAEQTHPALRELEAAVYRAEAVARSARTLRDNLGYTPDIIIGHHGWGELLNLVDIYPDAPMLGYFEFFYHADRNDVGFDPEFPPVPELLPAVRLKNAVNLQALTLPGHGQTPTRFQLDTYPEWARPRISLVAEGVDIDQCKPDPTAARRRFTLKDVTVAPGEKLVTYVARDLEPYRGFHSFMRALPRVLDARPDARVILVGGDGVSYGAPCQGGSWRQALLGELGARLDLSRVHFVGKVAYPEYQALLRRSDAHVYLTYPFVASWSMREAMASGCAIVGSRTGPVEEFITDGETGRLVPFLDPRAIADGILEVLEDRALARRIRRQARRFAEDNLRLDQYLSTYEGVIRRVAGA</sequence>
<comment type="caution">
    <text evidence="3">The sequence shown here is derived from an EMBL/GenBank/DDBJ whole genome shotgun (WGS) entry which is preliminary data.</text>
</comment>
<reference evidence="3 4" key="2">
    <citation type="journal article" date="2014" name="FEMS Microbiol. Lett.">
        <title>Draft genomic DNA sequence of the facultatively methylotrophic bacterium Acidomonas methanolica type strain MB58.</title>
        <authorList>
            <person name="Higashiura N."/>
            <person name="Hadano H."/>
            <person name="Hirakawa H."/>
            <person name="Matsutani M."/>
            <person name="Takabe S."/>
            <person name="Matsushita K."/>
            <person name="Azuma Y."/>
        </authorList>
    </citation>
    <scope>NUCLEOTIDE SEQUENCE [LARGE SCALE GENOMIC DNA]</scope>
    <source>
        <strain evidence="3 4">MB58</strain>
    </source>
</reference>
<name>A0A023D277_ACIMT</name>
<reference evidence="4" key="1">
    <citation type="journal article" date="2014" name="FEMS Microbiol. Lett.">
        <title>Draft Genomic DNA Sequence of the Facultatively Methylotrophic Bacterium Acidomonas methanolica type strain MB58.</title>
        <authorList>
            <person name="Higashiura N."/>
            <person name="Hadano H."/>
            <person name="Hirakawa H."/>
            <person name="Matsutani M."/>
            <person name="Takabe S."/>
            <person name="Matsushita K."/>
            <person name="Azuma Y."/>
        </authorList>
    </citation>
    <scope>NUCLEOTIDE SEQUENCE [LARGE SCALE GENOMIC DNA]</scope>
    <source>
        <strain evidence="4">MB58</strain>
    </source>
</reference>
<dbReference type="Pfam" id="PF12000">
    <property type="entry name" value="Glyco_trans_4_3"/>
    <property type="match status" value="1"/>
</dbReference>
<dbReference type="EMBL" id="BAND01000011">
    <property type="protein sequence ID" value="GAJ27921.1"/>
    <property type="molecule type" value="Genomic_DNA"/>
</dbReference>
<evidence type="ECO:0000313" key="4">
    <source>
        <dbReference type="Proteomes" id="UP000019760"/>
    </source>
</evidence>
<dbReference type="Gene3D" id="3.40.50.2000">
    <property type="entry name" value="Glycogen Phosphorylase B"/>
    <property type="match status" value="1"/>
</dbReference>
<dbReference type="SUPFAM" id="SSF53756">
    <property type="entry name" value="UDP-Glycosyltransferase/glycogen phosphorylase"/>
    <property type="match status" value="1"/>
</dbReference>
<dbReference type="AlphaFoldDB" id="A0A023D277"/>
<keyword evidence="3" id="KW-0808">Transferase</keyword>
<feature type="domain" description="Glycosyl transferase family 4" evidence="2">
    <location>
        <begin position="32"/>
        <end position="198"/>
    </location>
</feature>
<dbReference type="Pfam" id="PF00534">
    <property type="entry name" value="Glycos_transf_1"/>
    <property type="match status" value="1"/>
</dbReference>
<dbReference type="GO" id="GO:0016757">
    <property type="term" value="F:glycosyltransferase activity"/>
    <property type="evidence" value="ECO:0007669"/>
    <property type="project" value="InterPro"/>
</dbReference>
<protein>
    <submittedName>
        <fullName evidence="3">Glycosyl transferase</fullName>
    </submittedName>
</protein>
<accession>A0A023D277</accession>
<dbReference type="PANTHER" id="PTHR12526">
    <property type="entry name" value="GLYCOSYLTRANSFERASE"/>
    <property type="match status" value="1"/>
</dbReference>
<organism evidence="3 4">
    <name type="scientific">Acidomonas methanolica NBRC 104435</name>
    <dbReference type="NCBI Taxonomy" id="1231351"/>
    <lineage>
        <taxon>Bacteria</taxon>
        <taxon>Pseudomonadati</taxon>
        <taxon>Pseudomonadota</taxon>
        <taxon>Alphaproteobacteria</taxon>
        <taxon>Acetobacterales</taxon>
        <taxon>Acetobacteraceae</taxon>
        <taxon>Acidomonas</taxon>
    </lineage>
</organism>
<dbReference type="InterPro" id="IPR001296">
    <property type="entry name" value="Glyco_trans_1"/>
</dbReference>
<proteinExistence type="predicted"/>
<keyword evidence="4" id="KW-1185">Reference proteome</keyword>
<dbReference type="InterPro" id="IPR022623">
    <property type="entry name" value="Glyco_trans_4"/>
</dbReference>
<feature type="domain" description="Glycosyl transferase family 1" evidence="1">
    <location>
        <begin position="216"/>
        <end position="388"/>
    </location>
</feature>
<gene>
    <name evidence="3" type="ORF">Amme_011_021</name>
</gene>